<dbReference type="Pfam" id="PF00589">
    <property type="entry name" value="Phage_integrase"/>
    <property type="match status" value="1"/>
</dbReference>
<dbReference type="CDD" id="cd01189">
    <property type="entry name" value="INT_ICEBs1_C_like"/>
    <property type="match status" value="1"/>
</dbReference>
<dbReference type="Gene3D" id="1.10.150.130">
    <property type="match status" value="1"/>
</dbReference>
<evidence type="ECO:0000313" key="6">
    <source>
        <dbReference type="EMBL" id="RZU51528.1"/>
    </source>
</evidence>
<comment type="similarity">
    <text evidence="1">Belongs to the 'phage' integrase family.</text>
</comment>
<dbReference type="PROSITE" id="PS51898">
    <property type="entry name" value="TYR_RECOMBINASE"/>
    <property type="match status" value="1"/>
</dbReference>
<evidence type="ECO:0000256" key="4">
    <source>
        <dbReference type="SAM" id="MobiDB-lite"/>
    </source>
</evidence>
<name>A0A4Q7ZKR2_9ACTN</name>
<proteinExistence type="inferred from homology"/>
<sequence length="386" mass="42561">MGHVTPTPAGNYRANWRDPSGKQKAKTFKTKREAKAYIAEMEGSKNRGVYVDPDAGKIRFEDFAARWLLGREVEARTAERTLSLLRTHLVPRWGRSQLNQIDFMSIQEWVVDLGRVIAPPTVSKCYGLLLAILETAVRARVLPYNPAEGVRVRTEARDRPPRAAALTRGQFFRRLLPAVPARHRAMVATAAGAGLRWGECAGLVWGAVDLDTATLRVVQVAVETPQGVTMRPYPKTKAGVRTVPLPGFLMAALTAHRGRLTDEPEPGDLVFPNRFGLPMLRSNFRREVWTLALARAGLPASLRFHDLRHSYATWLVTDGVPVNAIQRVMGHANASTTLNRYTHAPTDYADRVRDAFAAHADDSLTFSASDHPNEGDGGVTPVPLPA</sequence>
<dbReference type="RefSeq" id="WP_130510283.1">
    <property type="nucleotide sequence ID" value="NZ_SHKY01000001.1"/>
</dbReference>
<dbReference type="InterPro" id="IPR010998">
    <property type="entry name" value="Integrase_recombinase_N"/>
</dbReference>
<accession>A0A4Q7ZKR2</accession>
<dbReference type="AlphaFoldDB" id="A0A4Q7ZKR2"/>
<evidence type="ECO:0000259" key="5">
    <source>
        <dbReference type="PROSITE" id="PS51898"/>
    </source>
</evidence>
<dbReference type="InterPro" id="IPR002104">
    <property type="entry name" value="Integrase_catalytic"/>
</dbReference>
<keyword evidence="3" id="KW-0233">DNA recombination</keyword>
<feature type="domain" description="Tyr recombinase" evidence="5">
    <location>
        <begin position="161"/>
        <end position="357"/>
    </location>
</feature>
<feature type="region of interest" description="Disordered" evidence="4">
    <location>
        <begin position="365"/>
        <end position="386"/>
    </location>
</feature>
<dbReference type="SUPFAM" id="SSF56349">
    <property type="entry name" value="DNA breaking-rejoining enzymes"/>
    <property type="match status" value="1"/>
</dbReference>
<dbReference type="Gene3D" id="1.10.443.10">
    <property type="entry name" value="Intergrase catalytic core"/>
    <property type="match status" value="1"/>
</dbReference>
<dbReference type="EMBL" id="SHKY01000001">
    <property type="protein sequence ID" value="RZU51528.1"/>
    <property type="molecule type" value="Genomic_DNA"/>
</dbReference>
<comment type="caution">
    <text evidence="6">The sequence shown here is derived from an EMBL/GenBank/DDBJ whole genome shotgun (WGS) entry which is preliminary data.</text>
</comment>
<protein>
    <submittedName>
        <fullName evidence="6">Site-specific recombinase XerD</fullName>
    </submittedName>
</protein>
<evidence type="ECO:0000313" key="7">
    <source>
        <dbReference type="Proteomes" id="UP000292564"/>
    </source>
</evidence>
<organism evidence="6 7">
    <name type="scientific">Krasilnikovia cinnamomea</name>
    <dbReference type="NCBI Taxonomy" id="349313"/>
    <lineage>
        <taxon>Bacteria</taxon>
        <taxon>Bacillati</taxon>
        <taxon>Actinomycetota</taxon>
        <taxon>Actinomycetes</taxon>
        <taxon>Micromonosporales</taxon>
        <taxon>Micromonosporaceae</taxon>
        <taxon>Krasilnikovia</taxon>
    </lineage>
</organism>
<dbReference type="GO" id="GO:0003677">
    <property type="term" value="F:DNA binding"/>
    <property type="evidence" value="ECO:0007669"/>
    <property type="project" value="UniProtKB-KW"/>
</dbReference>
<dbReference type="InterPro" id="IPR013762">
    <property type="entry name" value="Integrase-like_cat_sf"/>
</dbReference>
<keyword evidence="2" id="KW-0238">DNA-binding</keyword>
<keyword evidence="7" id="KW-1185">Reference proteome</keyword>
<evidence type="ECO:0000256" key="3">
    <source>
        <dbReference type="ARBA" id="ARBA00023172"/>
    </source>
</evidence>
<dbReference type="InterPro" id="IPR011010">
    <property type="entry name" value="DNA_brk_join_enz"/>
</dbReference>
<dbReference type="PANTHER" id="PTHR30349:SF64">
    <property type="entry name" value="PROPHAGE INTEGRASE INTD-RELATED"/>
    <property type="match status" value="1"/>
</dbReference>
<dbReference type="OrthoDB" id="1822491at2"/>
<feature type="region of interest" description="Disordered" evidence="4">
    <location>
        <begin position="1"/>
        <end position="24"/>
    </location>
</feature>
<reference evidence="6 7" key="1">
    <citation type="submission" date="2019-02" db="EMBL/GenBank/DDBJ databases">
        <title>Sequencing the genomes of 1000 actinobacteria strains.</title>
        <authorList>
            <person name="Klenk H.-P."/>
        </authorList>
    </citation>
    <scope>NUCLEOTIDE SEQUENCE [LARGE SCALE GENOMIC DNA]</scope>
    <source>
        <strain evidence="6 7">DSM 45162</strain>
    </source>
</reference>
<dbReference type="Proteomes" id="UP000292564">
    <property type="component" value="Unassembled WGS sequence"/>
</dbReference>
<dbReference type="GO" id="GO:0015074">
    <property type="term" value="P:DNA integration"/>
    <property type="evidence" value="ECO:0007669"/>
    <property type="project" value="InterPro"/>
</dbReference>
<dbReference type="PANTHER" id="PTHR30349">
    <property type="entry name" value="PHAGE INTEGRASE-RELATED"/>
    <property type="match status" value="1"/>
</dbReference>
<gene>
    <name evidence="6" type="ORF">EV385_3358</name>
</gene>
<dbReference type="GO" id="GO:0006310">
    <property type="term" value="P:DNA recombination"/>
    <property type="evidence" value="ECO:0007669"/>
    <property type="project" value="UniProtKB-KW"/>
</dbReference>
<evidence type="ECO:0000256" key="1">
    <source>
        <dbReference type="ARBA" id="ARBA00008857"/>
    </source>
</evidence>
<evidence type="ECO:0000256" key="2">
    <source>
        <dbReference type="ARBA" id="ARBA00023125"/>
    </source>
</evidence>
<dbReference type="InterPro" id="IPR050090">
    <property type="entry name" value="Tyrosine_recombinase_XerCD"/>
</dbReference>